<keyword evidence="5" id="KW-1185">Reference proteome</keyword>
<dbReference type="PRINTS" id="PR00080">
    <property type="entry name" value="SDRFAMILY"/>
</dbReference>
<dbReference type="InterPro" id="IPR036291">
    <property type="entry name" value="NAD(P)-bd_dom_sf"/>
</dbReference>
<dbReference type="PANTHER" id="PTHR45024">
    <property type="entry name" value="DEHYDROGENASES, SHORT CHAIN"/>
    <property type="match status" value="1"/>
</dbReference>
<dbReference type="PROSITE" id="PS00061">
    <property type="entry name" value="ADH_SHORT"/>
    <property type="match status" value="1"/>
</dbReference>
<name>A0ABV7XFX7_9SPHN</name>
<comment type="caution">
    <text evidence="4">The sequence shown here is derived from an EMBL/GenBank/DDBJ whole genome shotgun (WGS) entry which is preliminary data.</text>
</comment>
<evidence type="ECO:0000313" key="5">
    <source>
        <dbReference type="Proteomes" id="UP001595615"/>
    </source>
</evidence>
<gene>
    <name evidence="4" type="ORF">ACFOMD_13595</name>
</gene>
<evidence type="ECO:0000256" key="3">
    <source>
        <dbReference type="RuleBase" id="RU000363"/>
    </source>
</evidence>
<dbReference type="PANTHER" id="PTHR45024:SF2">
    <property type="entry name" value="SCP2 DOMAIN-CONTAINING PROTEIN"/>
    <property type="match status" value="1"/>
</dbReference>
<dbReference type="Gene3D" id="3.40.50.720">
    <property type="entry name" value="NAD(P)-binding Rossmann-like Domain"/>
    <property type="match status" value="1"/>
</dbReference>
<dbReference type="SUPFAM" id="SSF51735">
    <property type="entry name" value="NAD(P)-binding Rossmann-fold domains"/>
    <property type="match status" value="1"/>
</dbReference>
<dbReference type="EMBL" id="JBHRXV010000011">
    <property type="protein sequence ID" value="MFC3713609.1"/>
    <property type="molecule type" value="Genomic_DNA"/>
</dbReference>
<dbReference type="InterPro" id="IPR002347">
    <property type="entry name" value="SDR_fam"/>
</dbReference>
<evidence type="ECO:0000256" key="2">
    <source>
        <dbReference type="ARBA" id="ARBA00023002"/>
    </source>
</evidence>
<keyword evidence="2" id="KW-0560">Oxidoreductase</keyword>
<accession>A0ABV7XFX7</accession>
<reference evidence="5" key="1">
    <citation type="journal article" date="2019" name="Int. J. Syst. Evol. Microbiol.">
        <title>The Global Catalogue of Microorganisms (GCM) 10K type strain sequencing project: providing services to taxonomists for standard genome sequencing and annotation.</title>
        <authorList>
            <consortium name="The Broad Institute Genomics Platform"/>
            <consortium name="The Broad Institute Genome Sequencing Center for Infectious Disease"/>
            <person name="Wu L."/>
            <person name="Ma J."/>
        </authorList>
    </citation>
    <scope>NUCLEOTIDE SEQUENCE [LARGE SCALE GENOMIC DNA]</scope>
    <source>
        <strain evidence="5">KCTC 42644</strain>
    </source>
</reference>
<dbReference type="RefSeq" id="WP_380862271.1">
    <property type="nucleotide sequence ID" value="NZ_JBHRXV010000011.1"/>
</dbReference>
<dbReference type="Proteomes" id="UP001595615">
    <property type="component" value="Unassembled WGS sequence"/>
</dbReference>
<organism evidence="4 5">
    <name type="scientific">Sphingoaurantiacus capsulatus</name>
    <dbReference type="NCBI Taxonomy" id="1771310"/>
    <lineage>
        <taxon>Bacteria</taxon>
        <taxon>Pseudomonadati</taxon>
        <taxon>Pseudomonadota</taxon>
        <taxon>Alphaproteobacteria</taxon>
        <taxon>Sphingomonadales</taxon>
        <taxon>Sphingosinicellaceae</taxon>
        <taxon>Sphingoaurantiacus</taxon>
    </lineage>
</organism>
<proteinExistence type="inferred from homology"/>
<dbReference type="InterPro" id="IPR020904">
    <property type="entry name" value="Sc_DH/Rdtase_CS"/>
</dbReference>
<sequence>MSLLDGKVAVVTGAGRGIGRAHALALAAAGARVVVNDLGGSVLGEGGDADAANAVAEEIRDAGGQAVANLASVADWDGAATIVEQAVRTFGQLDIVVNNAGINRPAAIADMTEADFDLEIAVHLKGTAAVTRAAAAHWRDRGPELGRALINTTSPVGLHPMPAGAAYGAAKAGIAAFTQVAAQELAELGIRANAIAPSGRTRMVEASDFVLAQMPRRDGFDRHLPEHIAPLIVYLASPLCRFTGRVFGVEGGDVVLFAPWDGEHLISNGDATWTPEGLAAALDPLPAQANTRAFFPGGRLDTVSPPHRTLKALAAVPRDS</sequence>
<dbReference type="PRINTS" id="PR00081">
    <property type="entry name" value="GDHRDH"/>
</dbReference>
<dbReference type="Pfam" id="PF00106">
    <property type="entry name" value="adh_short"/>
    <property type="match status" value="1"/>
</dbReference>
<dbReference type="InterPro" id="IPR051687">
    <property type="entry name" value="Peroxisomal_Beta-Oxidation"/>
</dbReference>
<comment type="similarity">
    <text evidence="1 3">Belongs to the short-chain dehydrogenases/reductases (SDR) family.</text>
</comment>
<protein>
    <submittedName>
        <fullName evidence="4">SDR family NAD(P)-dependent oxidoreductase</fullName>
    </submittedName>
</protein>
<evidence type="ECO:0000256" key="1">
    <source>
        <dbReference type="ARBA" id="ARBA00006484"/>
    </source>
</evidence>
<evidence type="ECO:0000313" key="4">
    <source>
        <dbReference type="EMBL" id="MFC3713609.1"/>
    </source>
</evidence>